<feature type="compositionally biased region" description="Acidic residues" evidence="1">
    <location>
        <begin position="265"/>
        <end position="281"/>
    </location>
</feature>
<feature type="region of interest" description="Disordered" evidence="1">
    <location>
        <begin position="1"/>
        <end position="25"/>
    </location>
</feature>
<feature type="domain" description="DUF2293" evidence="2">
    <location>
        <begin position="162"/>
        <end position="245"/>
    </location>
</feature>
<dbReference type="GeneID" id="54421688"/>
<feature type="region of interest" description="Disordered" evidence="1">
    <location>
        <begin position="265"/>
        <end position="291"/>
    </location>
</feature>
<dbReference type="OrthoDB" id="5288828at2759"/>
<organism evidence="3">
    <name type="scientific">Eremomyces bilateralis CBS 781.70</name>
    <dbReference type="NCBI Taxonomy" id="1392243"/>
    <lineage>
        <taxon>Eukaryota</taxon>
        <taxon>Fungi</taxon>
        <taxon>Dikarya</taxon>
        <taxon>Ascomycota</taxon>
        <taxon>Pezizomycotina</taxon>
        <taxon>Dothideomycetes</taxon>
        <taxon>Dothideomycetes incertae sedis</taxon>
        <taxon>Eremomycetales</taxon>
        <taxon>Eremomycetaceae</taxon>
        <taxon>Eremomyces</taxon>
    </lineage>
</organism>
<reference evidence="5" key="3">
    <citation type="submission" date="2025-04" db="UniProtKB">
        <authorList>
            <consortium name="RefSeq"/>
        </authorList>
    </citation>
    <scope>IDENTIFICATION</scope>
    <source>
        <strain evidence="5">CBS 781.70</strain>
    </source>
</reference>
<keyword evidence="4" id="KW-1185">Reference proteome</keyword>
<evidence type="ECO:0000256" key="1">
    <source>
        <dbReference type="SAM" id="MobiDB-lite"/>
    </source>
</evidence>
<feature type="region of interest" description="Disordered" evidence="1">
    <location>
        <begin position="373"/>
        <end position="423"/>
    </location>
</feature>
<dbReference type="InterPro" id="IPR018744">
    <property type="entry name" value="DUF2293"/>
</dbReference>
<dbReference type="RefSeq" id="XP_033535815.1">
    <property type="nucleotide sequence ID" value="XM_033681118.1"/>
</dbReference>
<gene>
    <name evidence="3 5" type="ORF">P152DRAFT_471969</name>
</gene>
<protein>
    <recommendedName>
        <fullName evidence="2">DUF2293 domain-containing protein</fullName>
    </recommendedName>
</protein>
<dbReference type="PANTHER" id="PTHR38113:SF1">
    <property type="entry name" value="DUF2293 DOMAIN-CONTAINING PROTEIN"/>
    <property type="match status" value="1"/>
</dbReference>
<reference evidence="5" key="2">
    <citation type="submission" date="2020-04" db="EMBL/GenBank/DDBJ databases">
        <authorList>
            <consortium name="NCBI Genome Project"/>
        </authorList>
    </citation>
    <scope>NUCLEOTIDE SEQUENCE</scope>
    <source>
        <strain evidence="5">CBS 781.70</strain>
    </source>
</reference>
<dbReference type="Pfam" id="PF10056">
    <property type="entry name" value="DUF2293"/>
    <property type="match status" value="1"/>
</dbReference>
<evidence type="ECO:0000313" key="5">
    <source>
        <dbReference type="RefSeq" id="XP_033535815.1"/>
    </source>
</evidence>
<feature type="compositionally biased region" description="Basic and acidic residues" evidence="1">
    <location>
        <begin position="398"/>
        <end position="423"/>
    </location>
</feature>
<dbReference type="EMBL" id="ML975153">
    <property type="protein sequence ID" value="KAF1814184.1"/>
    <property type="molecule type" value="Genomic_DNA"/>
</dbReference>
<accession>A0A6G1G827</accession>
<dbReference type="AlphaFoldDB" id="A0A6G1G827"/>
<evidence type="ECO:0000259" key="2">
    <source>
        <dbReference type="Pfam" id="PF10056"/>
    </source>
</evidence>
<proteinExistence type="predicted"/>
<reference evidence="3 5" key="1">
    <citation type="submission" date="2020-01" db="EMBL/GenBank/DDBJ databases">
        <authorList>
            <consortium name="DOE Joint Genome Institute"/>
            <person name="Haridas S."/>
            <person name="Albert R."/>
            <person name="Binder M."/>
            <person name="Bloem J."/>
            <person name="Labutti K."/>
            <person name="Salamov A."/>
            <person name="Andreopoulos B."/>
            <person name="Baker S.E."/>
            <person name="Barry K."/>
            <person name="Bills G."/>
            <person name="Bluhm B.H."/>
            <person name="Cannon C."/>
            <person name="Castanera R."/>
            <person name="Culley D.E."/>
            <person name="Daum C."/>
            <person name="Ezra D."/>
            <person name="Gonzalez J.B."/>
            <person name="Henrissat B."/>
            <person name="Kuo A."/>
            <person name="Liang C."/>
            <person name="Lipzen A."/>
            <person name="Lutzoni F."/>
            <person name="Magnuson J."/>
            <person name="Mondo S."/>
            <person name="Nolan M."/>
            <person name="Ohm R."/>
            <person name="Pangilinan J."/>
            <person name="Park H.-J."/>
            <person name="Ramirez L."/>
            <person name="Alfaro M."/>
            <person name="Sun H."/>
            <person name="Tritt A."/>
            <person name="Yoshinaga Y."/>
            <person name="Zwiers L.-H."/>
            <person name="Turgeon B.G."/>
            <person name="Goodwin S.B."/>
            <person name="Spatafora J.W."/>
            <person name="Crous P.W."/>
            <person name="Grigoriev I.V."/>
        </authorList>
    </citation>
    <scope>NUCLEOTIDE SEQUENCE</scope>
    <source>
        <strain evidence="3 5">CBS 781.70</strain>
    </source>
</reference>
<dbReference type="Proteomes" id="UP000504638">
    <property type="component" value="Unplaced"/>
</dbReference>
<dbReference type="PANTHER" id="PTHR38113">
    <property type="match status" value="1"/>
</dbReference>
<sequence>MTRVNDRSLASRLPRLGERHTQRKKKPYKIVLEHVTQEKKKLQSIISYNANAPPGYTFVPTGAPELTARCKELCRKRGLDVHVVSVAPKNRAHNNPEKIAHHVHRIGHHFPNDIVDLACEWEGYTIHHGQFRKNKDTVDTSRLAKSLQSHSSKETSEQVRLAIRDLFPKIPKKDLDNIIKHAFRNGTSRVGNAAELSLPRRVQLAVVAHIRHEYTNYDKLLKQNTYHEARSRVEPTTLDRLMKWRGENDSGKRELEEMFREIIVIDDSEDEDDGTTSDDQTEERHESVEITSRPLRHQDIRWDEPDNVEWVPHPQSRRHRGTYLIRVPGRMRLPYPPPPTLSTRPRAYEPPPRLIPTRPERVYVSEAAPPPRGVYAAPQSERFIYESPQHPTRPMHPYVDDIPRQLARSRPDDADLIDQSRHQ</sequence>
<evidence type="ECO:0000313" key="3">
    <source>
        <dbReference type="EMBL" id="KAF1814184.1"/>
    </source>
</evidence>
<feature type="region of interest" description="Disordered" evidence="1">
    <location>
        <begin position="334"/>
        <end position="354"/>
    </location>
</feature>
<name>A0A6G1G827_9PEZI</name>
<evidence type="ECO:0000313" key="4">
    <source>
        <dbReference type="Proteomes" id="UP000504638"/>
    </source>
</evidence>